<dbReference type="RefSeq" id="WP_274079725.1">
    <property type="nucleotide sequence ID" value="NZ_JANIAN010000043.1"/>
</dbReference>
<comment type="caution">
    <text evidence="1">The sequence shown here is derived from an EMBL/GenBank/DDBJ whole genome shotgun (WGS) entry which is preliminary data.</text>
</comment>
<accession>A0A9X4D4A0</accession>
<evidence type="ECO:0000313" key="1">
    <source>
        <dbReference type="EMBL" id="MDD2109307.1"/>
    </source>
</evidence>
<reference evidence="1" key="1">
    <citation type="submission" date="2022-07" db="EMBL/GenBank/DDBJ databases">
        <title>Multi-strain Analysis of Pseudomonas putida Reveals Metabolic and Genetic Diversity.</title>
        <authorList>
            <person name="Monk J.M."/>
        </authorList>
    </citation>
    <scope>NUCLEOTIDE SEQUENCE</scope>
    <source>
        <strain evidence="1">17514</strain>
    </source>
</reference>
<gene>
    <name evidence="1" type="ORF">NP533_24290</name>
</gene>
<dbReference type="EMBL" id="JANIAN010000043">
    <property type="protein sequence ID" value="MDD2109307.1"/>
    <property type="molecule type" value="Genomic_DNA"/>
</dbReference>
<name>A0A9X4D4A0_9PSED</name>
<proteinExistence type="predicted"/>
<protein>
    <submittedName>
        <fullName evidence="1">Uncharacterized protein</fullName>
    </submittedName>
</protein>
<dbReference type="Proteomes" id="UP001150678">
    <property type="component" value="Unassembled WGS sequence"/>
</dbReference>
<dbReference type="AlphaFoldDB" id="A0A9X4D4A0"/>
<organism evidence="1 2">
    <name type="scientific">Pseudomonas asiatica</name>
    <dbReference type="NCBI Taxonomy" id="2219225"/>
    <lineage>
        <taxon>Bacteria</taxon>
        <taxon>Pseudomonadati</taxon>
        <taxon>Pseudomonadota</taxon>
        <taxon>Gammaproteobacteria</taxon>
        <taxon>Pseudomonadales</taxon>
        <taxon>Pseudomonadaceae</taxon>
        <taxon>Pseudomonas</taxon>
    </lineage>
</organism>
<evidence type="ECO:0000313" key="2">
    <source>
        <dbReference type="Proteomes" id="UP001150678"/>
    </source>
</evidence>
<sequence length="55" mass="6332">MSTFVQLDDSESRVIGVFSCAQDPDVWGRVVLIEDDDDRLVEYFENLRKVPIKDA</sequence>